<evidence type="ECO:0000313" key="1">
    <source>
        <dbReference type="EMBL" id="KAI8427434.1"/>
    </source>
</evidence>
<evidence type="ECO:0000313" key="2">
    <source>
        <dbReference type="Proteomes" id="UP001064048"/>
    </source>
</evidence>
<accession>A0ACC0JTR3</accession>
<name>A0ACC0JTR3_CHOFU</name>
<protein>
    <submittedName>
        <fullName evidence="1">Uncharacterized protein</fullName>
    </submittedName>
</protein>
<dbReference type="Proteomes" id="UP001064048">
    <property type="component" value="Chromosome 3"/>
</dbReference>
<sequence length="392" mass="43963">MNLLPKSHKEFSEKDYWNKFFKKRGNKAFEWYGEYLELCSHLHKYIKQTDNILITGCGNSGLSADLYDVGFSNITNIDVSEVAIKQMKNVNAQRTKMKFICMDALNTSFQNDEFNVVLDKGTLDALMPDDTKETNDTIDKYFSEIKRVLKLGGRFVCISLLQVHILNKLLATFCDKSWMFRVVRCHEAEEKNAENGDGTTLPVFIVIATKFKEMPVLIAEVCMAGDKMIRLKSADEVRDSVKSVQDTAFVTNGLTKTSLEGEDENPSGYSAHRQGGGNCKDRRVSGGLWWPCSGEDTTSQASTLSKRSSRKLPRCCYRTDLVDSDVGRRVTVHAGSSKVSGDFVVEDVDVEGATHRRLIAEVCMAGDKMIRLKSADEVARQCQIAILVKLQN</sequence>
<dbReference type="EMBL" id="CM046103">
    <property type="protein sequence ID" value="KAI8427434.1"/>
    <property type="molecule type" value="Genomic_DNA"/>
</dbReference>
<gene>
    <name evidence="1" type="ORF">MSG28_001976</name>
</gene>
<comment type="caution">
    <text evidence="1">The sequence shown here is derived from an EMBL/GenBank/DDBJ whole genome shotgun (WGS) entry which is preliminary data.</text>
</comment>
<reference evidence="1 2" key="1">
    <citation type="journal article" date="2022" name="Genome Biol. Evol.">
        <title>The Spruce Budworm Genome: Reconstructing the Evolutionary History of Antifreeze Proteins.</title>
        <authorList>
            <person name="Beliveau C."/>
            <person name="Gagne P."/>
            <person name="Picq S."/>
            <person name="Vernygora O."/>
            <person name="Keeling C.I."/>
            <person name="Pinkney K."/>
            <person name="Doucet D."/>
            <person name="Wen F."/>
            <person name="Johnston J.S."/>
            <person name="Maaroufi H."/>
            <person name="Boyle B."/>
            <person name="Laroche J."/>
            <person name="Dewar K."/>
            <person name="Juretic N."/>
            <person name="Blackburn G."/>
            <person name="Nisole A."/>
            <person name="Brunet B."/>
            <person name="Brandao M."/>
            <person name="Lumley L."/>
            <person name="Duan J."/>
            <person name="Quan G."/>
            <person name="Lucarotti C.J."/>
            <person name="Roe A.D."/>
            <person name="Sperling F.A.H."/>
            <person name="Levesque R.C."/>
            <person name="Cusson M."/>
        </authorList>
    </citation>
    <scope>NUCLEOTIDE SEQUENCE [LARGE SCALE GENOMIC DNA]</scope>
    <source>
        <strain evidence="1">Glfc:IPQL:Cfum</strain>
    </source>
</reference>
<proteinExistence type="predicted"/>
<organism evidence="1 2">
    <name type="scientific">Choristoneura fumiferana</name>
    <name type="common">Spruce budworm moth</name>
    <name type="synonym">Archips fumiferana</name>
    <dbReference type="NCBI Taxonomy" id="7141"/>
    <lineage>
        <taxon>Eukaryota</taxon>
        <taxon>Metazoa</taxon>
        <taxon>Ecdysozoa</taxon>
        <taxon>Arthropoda</taxon>
        <taxon>Hexapoda</taxon>
        <taxon>Insecta</taxon>
        <taxon>Pterygota</taxon>
        <taxon>Neoptera</taxon>
        <taxon>Endopterygota</taxon>
        <taxon>Lepidoptera</taxon>
        <taxon>Glossata</taxon>
        <taxon>Ditrysia</taxon>
        <taxon>Tortricoidea</taxon>
        <taxon>Tortricidae</taxon>
        <taxon>Tortricinae</taxon>
        <taxon>Choristoneura</taxon>
    </lineage>
</organism>
<keyword evidence="2" id="KW-1185">Reference proteome</keyword>